<dbReference type="PROSITE" id="PS00798">
    <property type="entry name" value="ALDOKETO_REDUCTASE_1"/>
    <property type="match status" value="1"/>
</dbReference>
<dbReference type="PANTHER" id="PTHR43827:SF3">
    <property type="entry name" value="NADP-DEPENDENT OXIDOREDUCTASE DOMAIN-CONTAINING PROTEIN"/>
    <property type="match status" value="1"/>
</dbReference>
<dbReference type="PANTHER" id="PTHR43827">
    <property type="entry name" value="2,5-DIKETO-D-GLUCONIC ACID REDUCTASE"/>
    <property type="match status" value="1"/>
</dbReference>
<keyword evidence="3" id="KW-0560">Oxidoreductase</keyword>
<evidence type="ECO:0000259" key="4">
    <source>
        <dbReference type="Pfam" id="PF00248"/>
    </source>
</evidence>
<dbReference type="SUPFAM" id="SSF51430">
    <property type="entry name" value="NAD(P)-linked oxidoreductase"/>
    <property type="match status" value="1"/>
</dbReference>
<evidence type="ECO:0000313" key="5">
    <source>
        <dbReference type="EMBL" id="SVB22109.1"/>
    </source>
</evidence>
<dbReference type="Gene3D" id="3.20.20.100">
    <property type="entry name" value="NADP-dependent oxidoreductase domain"/>
    <property type="match status" value="1"/>
</dbReference>
<dbReference type="PROSITE" id="PS00062">
    <property type="entry name" value="ALDOKETO_REDUCTASE_2"/>
    <property type="match status" value="1"/>
</dbReference>
<dbReference type="InterPro" id="IPR023210">
    <property type="entry name" value="NADP_OxRdtase_dom"/>
</dbReference>
<comment type="similarity">
    <text evidence="1">Belongs to the aldo/keto reductase family.</text>
</comment>
<dbReference type="PRINTS" id="PR00069">
    <property type="entry name" value="ALDKETRDTASE"/>
</dbReference>
<reference evidence="5" key="1">
    <citation type="submission" date="2018-05" db="EMBL/GenBank/DDBJ databases">
        <authorList>
            <person name="Lanie J.A."/>
            <person name="Ng W.-L."/>
            <person name="Kazmierczak K.M."/>
            <person name="Andrzejewski T.M."/>
            <person name="Davidsen T.M."/>
            <person name="Wayne K.J."/>
            <person name="Tettelin H."/>
            <person name="Glass J.I."/>
            <person name="Rusch D."/>
            <person name="Podicherti R."/>
            <person name="Tsui H.-C.T."/>
            <person name="Winkler M.E."/>
        </authorList>
    </citation>
    <scope>NUCLEOTIDE SEQUENCE</scope>
</reference>
<sequence>MSEFFTKNNVNIPSIGLGTWDLRGNECENAIQVALDVGYRHIDTAQMYENEKEIGNAITNSKIKRDKLFITTKINTLVVKNNTISDSFEKSLQNLKTDFVDLLLIHFPVFTTNLSDMLKILFKLKEVGKTKNIGISNFNHTLVQECTDLGYEDIFCNQVEYHPYLNQQSIIEAVKKYNILPVAYCPLAKGELLDNQMILEIANKYSKTPAQIVLRWLNQQNWIAIPKSSNENRMKENMKIFDFTISENDMNSLHSLARNYRAVPCALGTNHQIDLPSKHSVNGLELI</sequence>
<organism evidence="5">
    <name type="scientific">marine metagenome</name>
    <dbReference type="NCBI Taxonomy" id="408172"/>
    <lineage>
        <taxon>unclassified sequences</taxon>
        <taxon>metagenomes</taxon>
        <taxon>ecological metagenomes</taxon>
    </lineage>
</organism>
<name>A0A382C8B8_9ZZZZ</name>
<dbReference type="Pfam" id="PF00248">
    <property type="entry name" value="Aldo_ket_red"/>
    <property type="match status" value="1"/>
</dbReference>
<dbReference type="PROSITE" id="PS00063">
    <property type="entry name" value="ALDOKETO_REDUCTASE_3"/>
    <property type="match status" value="1"/>
</dbReference>
<protein>
    <recommendedName>
        <fullName evidence="4">NADP-dependent oxidoreductase domain-containing protein</fullName>
    </recommendedName>
</protein>
<feature type="domain" description="NADP-dependent oxidoreductase" evidence="4">
    <location>
        <begin position="15"/>
        <end position="256"/>
    </location>
</feature>
<dbReference type="InterPro" id="IPR018170">
    <property type="entry name" value="Aldo/ket_reductase_CS"/>
</dbReference>
<keyword evidence="2" id="KW-0521">NADP</keyword>
<dbReference type="InterPro" id="IPR020471">
    <property type="entry name" value="AKR"/>
</dbReference>
<gene>
    <name evidence="5" type="ORF">METZ01_LOCUS174963</name>
</gene>
<evidence type="ECO:0000256" key="1">
    <source>
        <dbReference type="ARBA" id="ARBA00007905"/>
    </source>
</evidence>
<dbReference type="AlphaFoldDB" id="A0A382C8B8"/>
<dbReference type="InterPro" id="IPR036812">
    <property type="entry name" value="NAD(P)_OxRdtase_dom_sf"/>
</dbReference>
<proteinExistence type="inferred from homology"/>
<evidence type="ECO:0000256" key="2">
    <source>
        <dbReference type="ARBA" id="ARBA00022857"/>
    </source>
</evidence>
<dbReference type="PIRSF" id="PIRSF000097">
    <property type="entry name" value="AKR"/>
    <property type="match status" value="1"/>
</dbReference>
<dbReference type="FunFam" id="3.20.20.100:FF:000002">
    <property type="entry name" value="2,5-diketo-D-gluconic acid reductase A"/>
    <property type="match status" value="1"/>
</dbReference>
<dbReference type="GO" id="GO:0016616">
    <property type="term" value="F:oxidoreductase activity, acting on the CH-OH group of donors, NAD or NADP as acceptor"/>
    <property type="evidence" value="ECO:0007669"/>
    <property type="project" value="UniProtKB-ARBA"/>
</dbReference>
<evidence type="ECO:0000256" key="3">
    <source>
        <dbReference type="ARBA" id="ARBA00023002"/>
    </source>
</evidence>
<dbReference type="EMBL" id="UINC01033204">
    <property type="protein sequence ID" value="SVB22109.1"/>
    <property type="molecule type" value="Genomic_DNA"/>
</dbReference>
<accession>A0A382C8B8</accession>